<gene>
    <name evidence="1" type="ORF">OH76DRAFT_484344</name>
</gene>
<reference evidence="1 2" key="1">
    <citation type="journal article" date="2018" name="Biotechnol. Biofuels">
        <title>Integrative visual omics of the white-rot fungus Polyporus brumalis exposes the biotechnological potential of its oxidative enzymes for delignifying raw plant biomass.</title>
        <authorList>
            <person name="Miyauchi S."/>
            <person name="Rancon A."/>
            <person name="Drula E."/>
            <person name="Hage H."/>
            <person name="Chaduli D."/>
            <person name="Favel A."/>
            <person name="Grisel S."/>
            <person name="Henrissat B."/>
            <person name="Herpoel-Gimbert I."/>
            <person name="Ruiz-Duenas F.J."/>
            <person name="Chevret D."/>
            <person name="Hainaut M."/>
            <person name="Lin J."/>
            <person name="Wang M."/>
            <person name="Pangilinan J."/>
            <person name="Lipzen A."/>
            <person name="Lesage-Meessen L."/>
            <person name="Navarro D."/>
            <person name="Riley R."/>
            <person name="Grigoriev I.V."/>
            <person name="Zhou S."/>
            <person name="Raouche S."/>
            <person name="Rosso M.N."/>
        </authorList>
    </citation>
    <scope>NUCLEOTIDE SEQUENCE [LARGE SCALE GENOMIC DNA]</scope>
    <source>
        <strain evidence="1 2">BRFM 1820</strain>
    </source>
</reference>
<accession>A0A371DC51</accession>
<sequence length="104" mass="11689">MALAGCVYIRPSSWPEPGRRRAELDSKIDICLPFSLKILYFLLHSLGLWVADLVRLIIATPVVSCSGRCRWSSPRRLQPGYPQDSIAMTKIQTLRRSGDGFGVR</sequence>
<evidence type="ECO:0000313" key="1">
    <source>
        <dbReference type="EMBL" id="RDX50125.1"/>
    </source>
</evidence>
<name>A0A371DC51_9APHY</name>
<dbReference type="AlphaFoldDB" id="A0A371DC51"/>
<protein>
    <submittedName>
        <fullName evidence="1">Uncharacterized protein</fullName>
    </submittedName>
</protein>
<keyword evidence="2" id="KW-1185">Reference proteome</keyword>
<evidence type="ECO:0000313" key="2">
    <source>
        <dbReference type="Proteomes" id="UP000256964"/>
    </source>
</evidence>
<dbReference type="EMBL" id="KZ857401">
    <property type="protein sequence ID" value="RDX50125.1"/>
    <property type="molecule type" value="Genomic_DNA"/>
</dbReference>
<organism evidence="1 2">
    <name type="scientific">Lentinus brumalis</name>
    <dbReference type="NCBI Taxonomy" id="2498619"/>
    <lineage>
        <taxon>Eukaryota</taxon>
        <taxon>Fungi</taxon>
        <taxon>Dikarya</taxon>
        <taxon>Basidiomycota</taxon>
        <taxon>Agaricomycotina</taxon>
        <taxon>Agaricomycetes</taxon>
        <taxon>Polyporales</taxon>
        <taxon>Polyporaceae</taxon>
        <taxon>Lentinus</taxon>
    </lineage>
</organism>
<dbReference type="Proteomes" id="UP000256964">
    <property type="component" value="Unassembled WGS sequence"/>
</dbReference>
<proteinExistence type="predicted"/>